<organism evidence="1 2">
    <name type="scientific">Pseudoalteromonas tunicata D2</name>
    <dbReference type="NCBI Taxonomy" id="87626"/>
    <lineage>
        <taxon>Bacteria</taxon>
        <taxon>Pseudomonadati</taxon>
        <taxon>Pseudomonadota</taxon>
        <taxon>Gammaproteobacteria</taxon>
        <taxon>Alteromonadales</taxon>
        <taxon>Pseudoalteromonadaceae</taxon>
        <taxon>Pseudoalteromonas</taxon>
    </lineage>
</organism>
<evidence type="ECO:0000313" key="1">
    <source>
        <dbReference type="EMBL" id="EAR26380.1"/>
    </source>
</evidence>
<dbReference type="HOGENOM" id="CLU_2919355_0_0_6"/>
<sequence length="61" mass="6984">MTGKFSFIKRANLSVKNTPAAVREKRIENALIFFFGMSNGDFLKKGFKNKLCLFPEQHTES</sequence>
<dbReference type="AlphaFoldDB" id="A4CFU3"/>
<dbReference type="STRING" id="87626.PTD2_00122"/>
<gene>
    <name evidence="1" type="ORF">PTD2_00122</name>
</gene>
<accession>A4CFU3</accession>
<dbReference type="RefSeq" id="WP_009840763.1">
    <property type="nucleotide sequence ID" value="NZ_CH959303.1"/>
</dbReference>
<evidence type="ECO:0000313" key="2">
    <source>
        <dbReference type="Proteomes" id="UP000006201"/>
    </source>
</evidence>
<proteinExistence type="predicted"/>
<dbReference type="EMBL" id="AAOH01000016">
    <property type="protein sequence ID" value="EAR26380.1"/>
    <property type="molecule type" value="Genomic_DNA"/>
</dbReference>
<name>A4CFU3_9GAMM</name>
<keyword evidence="2" id="KW-1185">Reference proteome</keyword>
<comment type="caution">
    <text evidence="1">The sequence shown here is derived from an EMBL/GenBank/DDBJ whole genome shotgun (WGS) entry which is preliminary data.</text>
</comment>
<protein>
    <submittedName>
        <fullName evidence="1">Uncharacterized protein</fullName>
    </submittedName>
</protein>
<reference evidence="1 2" key="1">
    <citation type="submission" date="2006-02" db="EMBL/GenBank/DDBJ databases">
        <authorList>
            <person name="Moran M.A."/>
            <person name="Kjelleberg S."/>
            <person name="Egan S."/>
            <person name="Saunders N."/>
            <person name="Thomas T."/>
            <person name="Ferriera S."/>
            <person name="Johnson J."/>
            <person name="Kravitz S."/>
            <person name="Halpern A."/>
            <person name="Remington K."/>
            <person name="Beeson K."/>
            <person name="Tran B."/>
            <person name="Rogers Y.-H."/>
            <person name="Friedman R."/>
            <person name="Venter J.C."/>
        </authorList>
    </citation>
    <scope>NUCLEOTIDE SEQUENCE [LARGE SCALE GENOMIC DNA]</scope>
    <source>
        <strain evidence="1 2">D2</strain>
    </source>
</reference>
<dbReference type="Proteomes" id="UP000006201">
    <property type="component" value="Unassembled WGS sequence"/>
</dbReference>